<feature type="domain" description="HAMP" evidence="3">
    <location>
        <begin position="175"/>
        <end position="232"/>
    </location>
</feature>
<accession>A0AAW7XQ84</accession>
<protein>
    <submittedName>
        <fullName evidence="5">EAL domain-containing protein</fullName>
    </submittedName>
</protein>
<keyword evidence="1" id="KW-1133">Transmembrane helix</keyword>
<dbReference type="Gene3D" id="3.20.20.450">
    <property type="entry name" value="EAL domain"/>
    <property type="match status" value="1"/>
</dbReference>
<dbReference type="InterPro" id="IPR033414">
    <property type="entry name" value="Sensor_dom"/>
</dbReference>
<dbReference type="AlphaFoldDB" id="A0AAW7XQ84"/>
<dbReference type="GO" id="GO:0016020">
    <property type="term" value="C:membrane"/>
    <property type="evidence" value="ECO:0007669"/>
    <property type="project" value="InterPro"/>
</dbReference>
<reference evidence="5" key="1">
    <citation type="submission" date="2023-07" db="EMBL/GenBank/DDBJ databases">
        <title>Genome content predicts the carbon catabolic preferences of heterotrophic bacteria.</title>
        <authorList>
            <person name="Gralka M."/>
        </authorList>
    </citation>
    <scope>NUCLEOTIDE SEQUENCE</scope>
    <source>
        <strain evidence="5">I2M16</strain>
    </source>
</reference>
<dbReference type="SMART" id="SM00267">
    <property type="entry name" value="GGDEF"/>
    <property type="match status" value="1"/>
</dbReference>
<gene>
    <name evidence="5" type="ORF">Q4490_16590</name>
</gene>
<dbReference type="InterPro" id="IPR043128">
    <property type="entry name" value="Rev_trsase/Diguanyl_cyclase"/>
</dbReference>
<dbReference type="InterPro" id="IPR001633">
    <property type="entry name" value="EAL_dom"/>
</dbReference>
<comment type="caution">
    <text evidence="5">The sequence shown here is derived from an EMBL/GenBank/DDBJ whole genome shotgun (WGS) entry which is preliminary data.</text>
</comment>
<proteinExistence type="predicted"/>
<dbReference type="PROSITE" id="PS50887">
    <property type="entry name" value="GGDEF"/>
    <property type="match status" value="1"/>
</dbReference>
<feature type="domain" description="EAL" evidence="2">
    <location>
        <begin position="547"/>
        <end position="801"/>
    </location>
</feature>
<dbReference type="InterPro" id="IPR035919">
    <property type="entry name" value="EAL_sf"/>
</dbReference>
<dbReference type="CDD" id="cd01949">
    <property type="entry name" value="GGDEF"/>
    <property type="match status" value="1"/>
</dbReference>
<dbReference type="CDD" id="cd01948">
    <property type="entry name" value="EAL"/>
    <property type="match status" value="1"/>
</dbReference>
<dbReference type="EMBL" id="JAUOPG010000013">
    <property type="protein sequence ID" value="MDO6455182.1"/>
    <property type="molecule type" value="Genomic_DNA"/>
</dbReference>
<name>A0AAW7XQ84_9GAMM</name>
<keyword evidence="1" id="KW-0472">Membrane</keyword>
<dbReference type="Pfam" id="PF17149">
    <property type="entry name" value="CHASE5"/>
    <property type="match status" value="1"/>
</dbReference>
<dbReference type="SUPFAM" id="SSF55073">
    <property type="entry name" value="Nucleotide cyclase"/>
    <property type="match status" value="1"/>
</dbReference>
<dbReference type="Pfam" id="PF00990">
    <property type="entry name" value="GGDEF"/>
    <property type="match status" value="1"/>
</dbReference>
<feature type="transmembrane region" description="Helical" evidence="1">
    <location>
        <begin position="18"/>
        <end position="39"/>
    </location>
</feature>
<dbReference type="GO" id="GO:0007165">
    <property type="term" value="P:signal transduction"/>
    <property type="evidence" value="ECO:0007669"/>
    <property type="project" value="InterPro"/>
</dbReference>
<dbReference type="PANTHER" id="PTHR44757">
    <property type="entry name" value="DIGUANYLATE CYCLASE DGCP"/>
    <property type="match status" value="1"/>
</dbReference>
<dbReference type="PROSITE" id="PS50885">
    <property type="entry name" value="HAMP"/>
    <property type="match status" value="1"/>
</dbReference>
<dbReference type="InterPro" id="IPR052155">
    <property type="entry name" value="Biofilm_reg_signaling"/>
</dbReference>
<dbReference type="PROSITE" id="PS50883">
    <property type="entry name" value="EAL"/>
    <property type="match status" value="1"/>
</dbReference>
<dbReference type="InterPro" id="IPR035965">
    <property type="entry name" value="PAS-like_dom_sf"/>
</dbReference>
<dbReference type="Gene3D" id="3.30.70.270">
    <property type="match status" value="1"/>
</dbReference>
<dbReference type="InterPro" id="IPR029787">
    <property type="entry name" value="Nucleotide_cyclase"/>
</dbReference>
<evidence type="ECO:0000313" key="6">
    <source>
        <dbReference type="Proteomes" id="UP001169862"/>
    </source>
</evidence>
<evidence type="ECO:0000256" key="1">
    <source>
        <dbReference type="SAM" id="Phobius"/>
    </source>
</evidence>
<evidence type="ECO:0000259" key="2">
    <source>
        <dbReference type="PROSITE" id="PS50883"/>
    </source>
</evidence>
<dbReference type="SMART" id="SM00052">
    <property type="entry name" value="EAL"/>
    <property type="match status" value="1"/>
</dbReference>
<evidence type="ECO:0000259" key="3">
    <source>
        <dbReference type="PROSITE" id="PS50885"/>
    </source>
</evidence>
<organism evidence="5 6">
    <name type="scientific">Neptunomonas phycophila</name>
    <dbReference type="NCBI Taxonomy" id="1572645"/>
    <lineage>
        <taxon>Bacteria</taxon>
        <taxon>Pseudomonadati</taxon>
        <taxon>Pseudomonadota</taxon>
        <taxon>Gammaproteobacteria</taxon>
        <taxon>Oceanospirillales</taxon>
        <taxon>Oceanospirillaceae</taxon>
        <taxon>Neptunomonas</taxon>
    </lineage>
</organism>
<dbReference type="SUPFAM" id="SSF55785">
    <property type="entry name" value="PYP-like sensor domain (PAS domain)"/>
    <property type="match status" value="1"/>
</dbReference>
<dbReference type="PANTHER" id="PTHR44757:SF2">
    <property type="entry name" value="BIOFILM ARCHITECTURE MAINTENANCE PROTEIN MBAA"/>
    <property type="match status" value="1"/>
</dbReference>
<evidence type="ECO:0000259" key="4">
    <source>
        <dbReference type="PROSITE" id="PS50887"/>
    </source>
</evidence>
<dbReference type="SUPFAM" id="SSF141868">
    <property type="entry name" value="EAL domain-like"/>
    <property type="match status" value="1"/>
</dbReference>
<feature type="transmembrane region" description="Helical" evidence="1">
    <location>
        <begin position="151"/>
        <end position="173"/>
    </location>
</feature>
<dbReference type="InterPro" id="IPR003660">
    <property type="entry name" value="HAMP_dom"/>
</dbReference>
<dbReference type="Pfam" id="PF00563">
    <property type="entry name" value="EAL"/>
    <property type="match status" value="1"/>
</dbReference>
<dbReference type="RefSeq" id="WP_303552204.1">
    <property type="nucleotide sequence ID" value="NZ_JAUOPG010000013.1"/>
</dbReference>
<evidence type="ECO:0000313" key="5">
    <source>
        <dbReference type="EMBL" id="MDO6455182.1"/>
    </source>
</evidence>
<dbReference type="Proteomes" id="UP001169862">
    <property type="component" value="Unassembled WGS sequence"/>
</dbReference>
<feature type="domain" description="GGDEF" evidence="4">
    <location>
        <begin position="403"/>
        <end position="538"/>
    </location>
</feature>
<keyword evidence="1" id="KW-0812">Transmembrane</keyword>
<dbReference type="NCBIfam" id="TIGR00254">
    <property type="entry name" value="GGDEF"/>
    <property type="match status" value="1"/>
</dbReference>
<sequence>MLTTLVGFRNRNPLTLRILISIVLASSVFAAVITGFHLYGKFREDMQTLDVRLRDAESTFLPSIVDAVWRVDKPLVVLNLNAIAQLPFVNYLVINSPDFESIGVGEKSDGPFQTLQRYQLSYQQGDETSTVGELIIQVDRHSIYENIGRDAVILLLLNAFKTLCVSLIILYLMDKMLFRYLRRLRNTASGITMERLSERFTLGRDPDFPVDELDDICQSLESMRIRIEQGVTELRITKAERERVYHAASEGETAVIIFNEYGVIRFYNHQFEGLLDKLTIRLPASLTDMYVIDEVLDSIDTQLSTRSLVNALMGENHAWHKELFLLPPDSPPCWFNLRCVSYLNTYDDEQQYILSIRDVTELKNAYVRQQELVEKDALTGLPSLAVGLDMLQTRLDTSVDHNAHLAVFIVSTNAYKAVQETFGLHYADLMLLQISEIIAHKAPPATLLMRSGESDFLCAFELRSAHARLVLEFLDRLNEAFNAPLYIHDEPVHIDHYGGVAISPNDGITSEDLLQHAMSALYKAKEARSDNRFYFYEPAMKQESVRRLYIAAHIRSGKCAEELEVYFQPILKAGSNQLIACEALARWDSPVLGVIPPTEFIFEAERLHAICQLGESILQRACIQAAKWLPLASKGFYMSVNISPLQVENRDFIKVVKNALAIAQLPPNALKLEVTERLLLNDDSYVEEKMQELKALGVRIAIDDFGSGYASLNYLCQYPFELLKIDQSFISKLLEDRSSRILVKMIIQMAHDLGLETVAEGIEDKQVQELLENMGCDYLQGYLYSVPLPAGDFESYLNQRL</sequence>
<dbReference type="InterPro" id="IPR000160">
    <property type="entry name" value="GGDEF_dom"/>
</dbReference>